<dbReference type="InterPro" id="IPR027417">
    <property type="entry name" value="P-loop_NTPase"/>
</dbReference>
<dbReference type="InterPro" id="IPR006474">
    <property type="entry name" value="Helicase_Cas3_CRISPR-ass_core"/>
</dbReference>
<evidence type="ECO:0000256" key="1">
    <source>
        <dbReference type="ARBA" id="ARBA00006847"/>
    </source>
</evidence>
<evidence type="ECO:0000256" key="7">
    <source>
        <dbReference type="ARBA" id="ARBA00022806"/>
    </source>
</evidence>
<keyword evidence="6" id="KW-0378">Hydrolase</keyword>
<keyword evidence="8" id="KW-0067">ATP-binding</keyword>
<keyword evidence="5" id="KW-0547">Nucleotide-binding</keyword>
<gene>
    <name evidence="12" type="ORF">SINU_00055</name>
</gene>
<keyword evidence="9" id="KW-0051">Antiviral defense</keyword>
<sequence>MNIEDFLSEDTELFAHTDGVRKETLKDHSNLVLGYFHKLSRDNHLNINTLINRITFDGEPLNQEDKNFISDEFEDAILLHDIGKINSEFQRVKMGQRIEKSAFNNTNHSLLSALIYLDIAEERLVERSMDVWKKAFLRYIMVIFSYVISRHHTYLTDFNLHDYAQKLNALYLLLLKNKDVLRFYSLKERLPKMTFLDKSESDSTYYLENENYCISDEEEDTTFYLLIKMLYSCLVMSDFMATYEFFNQKKPQFYFLNPMDKKELLKQFKTSSIYQSVQSYRDNYGYSQLTPINKLRAQLFIETEEQLIKHSDQSIYYLEAPTGSGKTVISVNLALNLLEQRNKLNKIVYVFPFNTLIDQTKDKLDEWFSVLKRRYRMQVVNSVTPIVRENEMNDRNEKSLSVNVNYDEELLRKQLLQYPVTLTSHVNLFNHLFGTTRESNLGLATLSNSVVILDEIQSYRNDIWPEMIKMLNDISECYNIVFIIMSATLPKLDKLLNTGKTFTPLVVNKNDYFLNPLFKDRVHINFDLLQEGKLSIDLLIDKIKKIKTSHGAVRMLIEVIKKTTARKLFHQLRNEMPDQKIIEITGDDSRYVRGKIIELIQGTRDHPPIRDVIILATQVIEAGVDIDMDIGMKDISLLDSEEQFLGRINRASSKKDCWAYFYDLDTSSSIYGKDLRLEKDLRNLDYQKALISKHFDRFYQLVFQRFTEIREKRNETYHQFDQMLNELHFQNVSNDLSLINQKTYLLVLNFSIEINGKKMNGEVIWNHFKQLLRDNEISYAEQQIKLSQINEKLDCFTFSTFKEPKFYDEKIGNMYYVQDGEKYVKWDETIGASKFQPEKYDEDSEGDLL</sequence>
<comment type="similarity">
    <text evidence="2">In the central section; belongs to the CRISPR-associated helicase Cas3 family.</text>
</comment>
<feature type="domain" description="HD Cas3-type" evidence="11">
    <location>
        <begin position="18"/>
        <end position="240"/>
    </location>
</feature>
<dbReference type="GO" id="GO:0051607">
    <property type="term" value="P:defense response to virus"/>
    <property type="evidence" value="ECO:0007669"/>
    <property type="project" value="UniProtKB-KW"/>
</dbReference>
<dbReference type="EMBL" id="AFVQ02000003">
    <property type="protein sequence ID" value="KLI03956.1"/>
    <property type="molecule type" value="Genomic_DNA"/>
</dbReference>
<evidence type="ECO:0000256" key="8">
    <source>
        <dbReference type="ARBA" id="ARBA00022840"/>
    </source>
</evidence>
<evidence type="ECO:0000256" key="9">
    <source>
        <dbReference type="ARBA" id="ARBA00023118"/>
    </source>
</evidence>
<dbReference type="PROSITE" id="PS51192">
    <property type="entry name" value="HELICASE_ATP_BIND_1"/>
    <property type="match status" value="1"/>
</dbReference>
<evidence type="ECO:0000256" key="3">
    <source>
        <dbReference type="ARBA" id="ARBA00022722"/>
    </source>
</evidence>
<evidence type="ECO:0000256" key="2">
    <source>
        <dbReference type="ARBA" id="ARBA00009046"/>
    </source>
</evidence>
<feature type="domain" description="Helicase ATP-binding" evidence="10">
    <location>
        <begin position="307"/>
        <end position="507"/>
    </location>
</feature>
<dbReference type="CDD" id="cd09641">
    <property type="entry name" value="Cas3''_I"/>
    <property type="match status" value="1"/>
</dbReference>
<dbReference type="InterPro" id="IPR038257">
    <property type="entry name" value="CRISPR-assoc_Cas3_HD_sf"/>
</dbReference>
<dbReference type="NCBIfam" id="TIGR01587">
    <property type="entry name" value="cas3_core"/>
    <property type="match status" value="1"/>
</dbReference>
<dbReference type="GO" id="GO:0046872">
    <property type="term" value="F:metal ion binding"/>
    <property type="evidence" value="ECO:0007669"/>
    <property type="project" value="UniProtKB-KW"/>
</dbReference>
<dbReference type="Proteomes" id="UP000035553">
    <property type="component" value="Unassembled WGS sequence"/>
</dbReference>
<keyword evidence="7" id="KW-0347">Helicase</keyword>
<keyword evidence="13" id="KW-1185">Reference proteome</keyword>
<dbReference type="SUPFAM" id="SSF52540">
    <property type="entry name" value="P-loop containing nucleoside triphosphate hydrolases"/>
    <property type="match status" value="1"/>
</dbReference>
<protein>
    <recommendedName>
        <fullName evidence="14">CRISPR-associated protein Cas3</fullName>
    </recommendedName>
</protein>
<keyword evidence="3" id="KW-0540">Nuclease</keyword>
<evidence type="ECO:0000313" key="12">
    <source>
        <dbReference type="EMBL" id="KLI03956.1"/>
    </source>
</evidence>
<dbReference type="GO" id="GO:0003676">
    <property type="term" value="F:nucleic acid binding"/>
    <property type="evidence" value="ECO:0007669"/>
    <property type="project" value="InterPro"/>
</dbReference>
<evidence type="ECO:0000256" key="6">
    <source>
        <dbReference type="ARBA" id="ARBA00022801"/>
    </source>
</evidence>
<dbReference type="GO" id="GO:0005524">
    <property type="term" value="F:ATP binding"/>
    <property type="evidence" value="ECO:0007669"/>
    <property type="project" value="UniProtKB-KW"/>
</dbReference>
<dbReference type="RefSeq" id="WP_010024844.1">
    <property type="nucleotide sequence ID" value="NZ_AFVQ02000003.1"/>
</dbReference>
<name>A0A0U1QT57_9BACL</name>
<dbReference type="GO" id="GO:0004518">
    <property type="term" value="F:nuclease activity"/>
    <property type="evidence" value="ECO:0007669"/>
    <property type="project" value="UniProtKB-KW"/>
</dbReference>
<organism evidence="12 13">
    <name type="scientific">Sporolactobacillus inulinus CASD</name>
    <dbReference type="NCBI Taxonomy" id="1069536"/>
    <lineage>
        <taxon>Bacteria</taxon>
        <taxon>Bacillati</taxon>
        <taxon>Bacillota</taxon>
        <taxon>Bacilli</taxon>
        <taxon>Bacillales</taxon>
        <taxon>Sporolactobacillaceae</taxon>
        <taxon>Sporolactobacillus</taxon>
    </lineage>
</organism>
<dbReference type="GO" id="GO:0016787">
    <property type="term" value="F:hydrolase activity"/>
    <property type="evidence" value="ECO:0007669"/>
    <property type="project" value="UniProtKB-KW"/>
</dbReference>
<dbReference type="PROSITE" id="PS51643">
    <property type="entry name" value="HD_CAS3"/>
    <property type="match status" value="1"/>
</dbReference>
<evidence type="ECO:0000256" key="4">
    <source>
        <dbReference type="ARBA" id="ARBA00022723"/>
    </source>
</evidence>
<evidence type="ECO:0000313" key="13">
    <source>
        <dbReference type="Proteomes" id="UP000035553"/>
    </source>
</evidence>
<keyword evidence="4" id="KW-0479">Metal-binding</keyword>
<comment type="caution">
    <text evidence="12">The sequence shown here is derived from an EMBL/GenBank/DDBJ whole genome shotgun (WGS) entry which is preliminary data.</text>
</comment>
<accession>A0A0U1QT57</accession>
<dbReference type="GO" id="GO:0004386">
    <property type="term" value="F:helicase activity"/>
    <property type="evidence" value="ECO:0007669"/>
    <property type="project" value="UniProtKB-KW"/>
</dbReference>
<dbReference type="InterPro" id="IPR014001">
    <property type="entry name" value="Helicase_ATP-bd"/>
</dbReference>
<dbReference type="Pfam" id="PF00270">
    <property type="entry name" value="DEAD"/>
    <property type="match status" value="1"/>
</dbReference>
<dbReference type="Pfam" id="PF22590">
    <property type="entry name" value="Cas3-like_C_2"/>
    <property type="match status" value="1"/>
</dbReference>
<evidence type="ECO:0000259" key="11">
    <source>
        <dbReference type="PROSITE" id="PS51643"/>
    </source>
</evidence>
<dbReference type="InterPro" id="IPR006483">
    <property type="entry name" value="CRISPR-assoc_Cas3_HD"/>
</dbReference>
<dbReference type="AlphaFoldDB" id="A0A0U1QT57"/>
<evidence type="ECO:0008006" key="14">
    <source>
        <dbReference type="Google" id="ProtNLM"/>
    </source>
</evidence>
<dbReference type="Gene3D" id="1.10.3210.30">
    <property type="match status" value="1"/>
</dbReference>
<dbReference type="SMART" id="SM00487">
    <property type="entry name" value="DEXDc"/>
    <property type="match status" value="1"/>
</dbReference>
<dbReference type="STRING" id="1069536.SINU_00055"/>
<comment type="similarity">
    <text evidence="1">In the N-terminal section; belongs to the CRISPR-associated nuclease Cas3-HD family.</text>
</comment>
<dbReference type="InterPro" id="IPR054712">
    <property type="entry name" value="Cas3-like_dom"/>
</dbReference>
<dbReference type="InterPro" id="IPR011545">
    <property type="entry name" value="DEAD/DEAH_box_helicase_dom"/>
</dbReference>
<proteinExistence type="inferred from homology"/>
<reference evidence="12 13" key="1">
    <citation type="journal article" date="2011" name="J. Bacteriol.">
        <title>Draft genome sequence of Sporolactobacillus inulinus strain CASD, an efficient D-lactic acid-producing bacterium with high-concentration lactate tolerance capability.</title>
        <authorList>
            <person name="Yu B."/>
            <person name="Su F."/>
            <person name="Wang L."/>
            <person name="Xu K."/>
            <person name="Zhao B."/>
            <person name="Xu P."/>
        </authorList>
    </citation>
    <scope>NUCLEOTIDE SEQUENCE [LARGE SCALE GENOMIC DNA]</scope>
    <source>
        <strain evidence="12 13">CASD</strain>
    </source>
</reference>
<dbReference type="Gene3D" id="3.40.50.300">
    <property type="entry name" value="P-loop containing nucleotide triphosphate hydrolases"/>
    <property type="match status" value="1"/>
</dbReference>
<evidence type="ECO:0000256" key="5">
    <source>
        <dbReference type="ARBA" id="ARBA00022741"/>
    </source>
</evidence>
<dbReference type="NCBIfam" id="TIGR01596">
    <property type="entry name" value="cas3_HD"/>
    <property type="match status" value="1"/>
</dbReference>
<evidence type="ECO:0000259" key="10">
    <source>
        <dbReference type="PROSITE" id="PS51192"/>
    </source>
</evidence>
<dbReference type="OrthoDB" id="9810236at2"/>